<keyword evidence="2 7" id="KW-0479">Metal-binding</keyword>
<keyword evidence="6 7" id="KW-0186">Copper</keyword>
<dbReference type="SUPFAM" id="SSF49329">
    <property type="entry name" value="Cu,Zn superoxide dismutase-like"/>
    <property type="match status" value="1"/>
</dbReference>
<dbReference type="InterPro" id="IPR001424">
    <property type="entry name" value="SOD_Cu_Zn_dom"/>
</dbReference>
<organism evidence="9 10">
    <name type="scientific">Dictyostelium purpureum</name>
    <name type="common">Slime mold</name>
    <dbReference type="NCBI Taxonomy" id="5786"/>
    <lineage>
        <taxon>Eukaryota</taxon>
        <taxon>Amoebozoa</taxon>
        <taxon>Evosea</taxon>
        <taxon>Eumycetozoa</taxon>
        <taxon>Dictyostelia</taxon>
        <taxon>Dictyosteliales</taxon>
        <taxon>Dictyosteliaceae</taxon>
        <taxon>Dictyostelium</taxon>
    </lineage>
</organism>
<dbReference type="FunFam" id="2.60.40.200:FF:000001">
    <property type="entry name" value="Superoxide dismutase [Cu-Zn]"/>
    <property type="match status" value="1"/>
</dbReference>
<dbReference type="eggNOG" id="KOG0441">
    <property type="taxonomic scope" value="Eukaryota"/>
</dbReference>
<keyword evidence="3 7" id="KW-0862">Zinc</keyword>
<evidence type="ECO:0000256" key="2">
    <source>
        <dbReference type="ARBA" id="ARBA00022723"/>
    </source>
</evidence>
<dbReference type="AlphaFoldDB" id="F0ZX49"/>
<dbReference type="Gene3D" id="2.60.40.200">
    <property type="entry name" value="Superoxide dismutase, copper/zinc binding domain"/>
    <property type="match status" value="1"/>
</dbReference>
<evidence type="ECO:0000313" key="10">
    <source>
        <dbReference type="Proteomes" id="UP000001064"/>
    </source>
</evidence>
<dbReference type="OMA" id="CGIILET"/>
<gene>
    <name evidence="9" type="ORF">DICPUDRAFT_57688</name>
</gene>
<feature type="domain" description="Superoxide dismutase copper/zinc binding" evidence="8">
    <location>
        <begin position="13"/>
        <end position="148"/>
    </location>
</feature>
<comment type="cofactor">
    <cofactor evidence="7">
        <name>Zn(2+)</name>
        <dbReference type="ChEBI" id="CHEBI:29105"/>
    </cofactor>
    <text evidence="7">Binds 1 zinc ion per subunit.</text>
</comment>
<keyword evidence="4" id="KW-0049">Antioxidant</keyword>
<dbReference type="InterPro" id="IPR024134">
    <property type="entry name" value="SOD_Cu/Zn_/chaperone"/>
</dbReference>
<name>F0ZX49_DICPU</name>
<dbReference type="STRING" id="5786.F0ZX49"/>
<proteinExistence type="inferred from homology"/>
<reference evidence="10" key="1">
    <citation type="journal article" date="2011" name="Genome Biol.">
        <title>Comparative genomics of the social amoebae Dictyostelium discoideum and Dictyostelium purpureum.</title>
        <authorList>
            <consortium name="US DOE Joint Genome Institute (JGI-PGF)"/>
            <person name="Sucgang R."/>
            <person name="Kuo A."/>
            <person name="Tian X."/>
            <person name="Salerno W."/>
            <person name="Parikh A."/>
            <person name="Feasley C.L."/>
            <person name="Dalin E."/>
            <person name="Tu H."/>
            <person name="Huang E."/>
            <person name="Barry K."/>
            <person name="Lindquist E."/>
            <person name="Shapiro H."/>
            <person name="Bruce D."/>
            <person name="Schmutz J."/>
            <person name="Salamov A."/>
            <person name="Fey P."/>
            <person name="Gaudet P."/>
            <person name="Anjard C."/>
            <person name="Babu M.M."/>
            <person name="Basu S."/>
            <person name="Bushmanova Y."/>
            <person name="van der Wel H."/>
            <person name="Katoh-Kurasawa M."/>
            <person name="Dinh C."/>
            <person name="Coutinho P.M."/>
            <person name="Saito T."/>
            <person name="Elias M."/>
            <person name="Schaap P."/>
            <person name="Kay R.R."/>
            <person name="Henrissat B."/>
            <person name="Eichinger L."/>
            <person name="Rivero F."/>
            <person name="Putnam N.H."/>
            <person name="West C.M."/>
            <person name="Loomis W.F."/>
            <person name="Chisholm R.L."/>
            <person name="Shaulsky G."/>
            <person name="Strassmann J.E."/>
            <person name="Queller D.C."/>
            <person name="Kuspa A."/>
            <person name="Grigoriev I.V."/>
        </authorList>
    </citation>
    <scope>NUCLEOTIDE SEQUENCE [LARGE SCALE GENOMIC DNA]</scope>
    <source>
        <strain evidence="10">QSDP1</strain>
    </source>
</reference>
<dbReference type="OrthoDB" id="14286at2759"/>
<evidence type="ECO:0000259" key="8">
    <source>
        <dbReference type="Pfam" id="PF00080"/>
    </source>
</evidence>
<dbReference type="PROSITE" id="PS00332">
    <property type="entry name" value="SOD_CU_ZN_2"/>
    <property type="match status" value="1"/>
</dbReference>
<comment type="catalytic activity">
    <reaction evidence="7">
        <text>2 superoxide + 2 H(+) = H2O2 + O2</text>
        <dbReference type="Rhea" id="RHEA:20696"/>
        <dbReference type="ChEBI" id="CHEBI:15378"/>
        <dbReference type="ChEBI" id="CHEBI:15379"/>
        <dbReference type="ChEBI" id="CHEBI:16240"/>
        <dbReference type="ChEBI" id="CHEBI:18421"/>
        <dbReference type="EC" id="1.15.1.1"/>
    </reaction>
</comment>
<dbReference type="PRINTS" id="PR00068">
    <property type="entry name" value="CUZNDISMTASE"/>
</dbReference>
<dbReference type="PANTHER" id="PTHR10003">
    <property type="entry name" value="SUPEROXIDE DISMUTASE CU-ZN -RELATED"/>
    <property type="match status" value="1"/>
</dbReference>
<evidence type="ECO:0000256" key="6">
    <source>
        <dbReference type="ARBA" id="ARBA00023008"/>
    </source>
</evidence>
<comment type="cofactor">
    <cofactor evidence="7">
        <name>Cu cation</name>
        <dbReference type="ChEBI" id="CHEBI:23378"/>
    </cofactor>
    <text evidence="7">Binds 1 copper ion per subunit.</text>
</comment>
<dbReference type="EMBL" id="GL871251">
    <property type="protein sequence ID" value="EGC31481.1"/>
    <property type="molecule type" value="Genomic_DNA"/>
</dbReference>
<keyword evidence="10" id="KW-1185">Reference proteome</keyword>
<dbReference type="InterPro" id="IPR018152">
    <property type="entry name" value="SOD_Cu/Zn_BS"/>
</dbReference>
<dbReference type="EC" id="1.15.1.1" evidence="7"/>
<evidence type="ECO:0000256" key="5">
    <source>
        <dbReference type="ARBA" id="ARBA00023002"/>
    </source>
</evidence>
<evidence type="ECO:0000256" key="7">
    <source>
        <dbReference type="RuleBase" id="RU000393"/>
    </source>
</evidence>
<dbReference type="InterPro" id="IPR036423">
    <property type="entry name" value="SOD-like_Cu/Zn_dom_sf"/>
</dbReference>
<dbReference type="VEuPathDB" id="AmoebaDB:DICPUDRAFT_57688"/>
<comment type="similarity">
    <text evidence="1 7">Belongs to the Cu-Zn superoxide dismutase family.</text>
</comment>
<sequence length="152" mass="16014">MPTAMCLLKGPVVSGWVKFYQECESRPVAIEYEITGLSSGKHGFHIHTFGDTSNGCISAGPHYNPFGKTHGGSNDINRHVGDLGNIIATGGTCKGTFTDNVISLLNCQYSIVGRTVVVHADEDDLGKGGHEDSLTTGHAGARIACGVIGWIN</sequence>
<keyword evidence="5 7" id="KW-0560">Oxidoreductase</keyword>
<evidence type="ECO:0000256" key="4">
    <source>
        <dbReference type="ARBA" id="ARBA00022862"/>
    </source>
</evidence>
<dbReference type="Proteomes" id="UP000001064">
    <property type="component" value="Unassembled WGS sequence"/>
</dbReference>
<dbReference type="RefSeq" id="XP_003291986.1">
    <property type="nucleotide sequence ID" value="XM_003291938.1"/>
</dbReference>
<dbReference type="GeneID" id="10505734"/>
<dbReference type="InParanoid" id="F0ZX49"/>
<evidence type="ECO:0000256" key="1">
    <source>
        <dbReference type="ARBA" id="ARBA00010457"/>
    </source>
</evidence>
<dbReference type="GO" id="GO:0019430">
    <property type="term" value="P:removal of superoxide radicals"/>
    <property type="evidence" value="ECO:0000318"/>
    <property type="project" value="GO_Central"/>
</dbReference>
<accession>F0ZX49</accession>
<dbReference type="GO" id="GO:0005507">
    <property type="term" value="F:copper ion binding"/>
    <property type="evidence" value="ECO:0000318"/>
    <property type="project" value="GO_Central"/>
</dbReference>
<dbReference type="PROSITE" id="PS00087">
    <property type="entry name" value="SOD_CU_ZN_1"/>
    <property type="match status" value="1"/>
</dbReference>
<dbReference type="KEGG" id="dpp:DICPUDRAFT_57688"/>
<protein>
    <recommendedName>
        <fullName evidence="7">Superoxide dismutase [Cu-Zn]</fullName>
        <ecNumber evidence="7">1.15.1.1</ecNumber>
    </recommendedName>
</protein>
<evidence type="ECO:0000313" key="9">
    <source>
        <dbReference type="EMBL" id="EGC31481.1"/>
    </source>
</evidence>
<dbReference type="CDD" id="cd00305">
    <property type="entry name" value="Cu-Zn_Superoxide_Dismutase"/>
    <property type="match status" value="1"/>
</dbReference>
<evidence type="ECO:0000256" key="3">
    <source>
        <dbReference type="ARBA" id="ARBA00022833"/>
    </source>
</evidence>
<dbReference type="GO" id="GO:0004784">
    <property type="term" value="F:superoxide dismutase activity"/>
    <property type="evidence" value="ECO:0000318"/>
    <property type="project" value="GO_Central"/>
</dbReference>
<dbReference type="Pfam" id="PF00080">
    <property type="entry name" value="Sod_Cu"/>
    <property type="match status" value="1"/>
</dbReference>
<comment type="function">
    <text evidence="7">Destroys radicals which are normally produced within the cells and which are toxic to biological systems.</text>
</comment>